<keyword evidence="2" id="KW-1185">Reference proteome</keyword>
<comment type="caution">
    <text evidence="1">The sequence shown here is derived from an EMBL/GenBank/DDBJ whole genome shotgun (WGS) entry which is preliminary data.</text>
</comment>
<evidence type="ECO:0000313" key="1">
    <source>
        <dbReference type="EMBL" id="EHJ52325.1"/>
    </source>
</evidence>
<dbReference type="AlphaFoldDB" id="G5JWM8"/>
<dbReference type="RefSeq" id="WP_003080219.1">
    <property type="nucleotide sequence ID" value="NZ_AEUW02000001.1"/>
</dbReference>
<name>G5JWM8_9STRE</name>
<dbReference type="Proteomes" id="UP000003573">
    <property type="component" value="Unassembled WGS sequence"/>
</dbReference>
<evidence type="ECO:0000313" key="2">
    <source>
        <dbReference type="Proteomes" id="UP000003573"/>
    </source>
</evidence>
<sequence length="68" mass="7741">MKKTIIDLTQIQFLDSDKPLFNGEQLELSSNNFIFARNGSGKSTLSDAIISQKSLDLMFRYLKDLNNL</sequence>
<dbReference type="EMBL" id="AEUW02000001">
    <property type="protein sequence ID" value="EHJ52325.1"/>
    <property type="molecule type" value="Genomic_DNA"/>
</dbReference>
<gene>
    <name evidence="1" type="ORF">STRMA_1000</name>
</gene>
<protein>
    <recommendedName>
        <fullName evidence="3">Rad50/SbcC-type AAA domain-containing protein</fullName>
    </recommendedName>
</protein>
<proteinExistence type="predicted"/>
<evidence type="ECO:0008006" key="3">
    <source>
        <dbReference type="Google" id="ProtNLM"/>
    </source>
</evidence>
<accession>G5JWM8</accession>
<organism evidence="1 2">
    <name type="scientific">Streptococcus macacae NCTC 11558</name>
    <dbReference type="NCBI Taxonomy" id="764298"/>
    <lineage>
        <taxon>Bacteria</taxon>
        <taxon>Bacillati</taxon>
        <taxon>Bacillota</taxon>
        <taxon>Bacilli</taxon>
        <taxon>Lactobacillales</taxon>
        <taxon>Streptococcaceae</taxon>
        <taxon>Streptococcus</taxon>
    </lineage>
</organism>
<reference evidence="1 2" key="1">
    <citation type="journal article" date="2014" name="Int. J. Syst. Evol. Microbiol.">
        <title>Phylogenomics and the dynamic genome evolution of the genus Streptococcus.</title>
        <authorList>
            <consortium name="The Broad Institute Genome Sequencing Platform"/>
            <person name="Richards V.P."/>
            <person name="Palmer S.R."/>
            <person name="Pavinski Bitar P.D."/>
            <person name="Qin X."/>
            <person name="Weinstock G.M."/>
            <person name="Highlander S.K."/>
            <person name="Town C.D."/>
            <person name="Burne R.A."/>
            <person name="Stanhope M.J."/>
        </authorList>
    </citation>
    <scope>NUCLEOTIDE SEQUENCE [LARGE SCALE GENOMIC DNA]</scope>
    <source>
        <strain evidence="1 2">NCTC 11558</strain>
    </source>
</reference>